<reference evidence="2" key="1">
    <citation type="submission" date="2021-01" db="EMBL/GenBank/DDBJ databases">
        <title>Whole genome shotgun sequence of Rugosimonospora africana NBRC 104875.</title>
        <authorList>
            <person name="Komaki H."/>
            <person name="Tamura T."/>
        </authorList>
    </citation>
    <scope>NUCLEOTIDE SEQUENCE</scope>
    <source>
        <strain evidence="2">NBRC 104875</strain>
    </source>
</reference>
<dbReference type="AlphaFoldDB" id="A0A8J3QXI7"/>
<protein>
    <submittedName>
        <fullName evidence="2">Uncharacterized protein</fullName>
    </submittedName>
</protein>
<dbReference type="Pfam" id="PF22564">
    <property type="entry name" value="HAAS"/>
    <property type="match status" value="1"/>
</dbReference>
<keyword evidence="3" id="KW-1185">Reference proteome</keyword>
<organism evidence="2 3">
    <name type="scientific">Rugosimonospora africana</name>
    <dbReference type="NCBI Taxonomy" id="556532"/>
    <lineage>
        <taxon>Bacteria</taxon>
        <taxon>Bacillati</taxon>
        <taxon>Actinomycetota</taxon>
        <taxon>Actinomycetes</taxon>
        <taxon>Micromonosporales</taxon>
        <taxon>Micromonosporaceae</taxon>
        <taxon>Rugosimonospora</taxon>
    </lineage>
</organism>
<dbReference type="Proteomes" id="UP000642748">
    <property type="component" value="Unassembled WGS sequence"/>
</dbReference>
<sequence length="153" mass="16248">MSSPIAPDQLVRDYLAAVDRALVGLPGERRRTVLDDLRERIAAEHTASGATMPAVLDRLGDPDSVAAEIWRREAQQPEAQQFGAQQFGAQQPALTTPTHAWPAIISPTLDAPIVAAVDGPTARHRSGAFLWASVTVAVVVLVLIGVVVFALLA</sequence>
<feature type="transmembrane region" description="Helical" evidence="1">
    <location>
        <begin position="128"/>
        <end position="152"/>
    </location>
</feature>
<evidence type="ECO:0000256" key="1">
    <source>
        <dbReference type="SAM" id="Phobius"/>
    </source>
</evidence>
<name>A0A8J3QXI7_9ACTN</name>
<gene>
    <name evidence="2" type="ORF">Raf01_46780</name>
</gene>
<comment type="caution">
    <text evidence="2">The sequence shown here is derived from an EMBL/GenBank/DDBJ whole genome shotgun (WGS) entry which is preliminary data.</text>
</comment>
<keyword evidence="1" id="KW-0472">Membrane</keyword>
<accession>A0A8J3QXI7</accession>
<proteinExistence type="predicted"/>
<keyword evidence="1" id="KW-0812">Transmembrane</keyword>
<evidence type="ECO:0000313" key="3">
    <source>
        <dbReference type="Proteomes" id="UP000642748"/>
    </source>
</evidence>
<dbReference type="RefSeq" id="WP_203920068.1">
    <property type="nucleotide sequence ID" value="NZ_BONZ01000043.1"/>
</dbReference>
<evidence type="ECO:0000313" key="2">
    <source>
        <dbReference type="EMBL" id="GIH16506.1"/>
    </source>
</evidence>
<keyword evidence="1" id="KW-1133">Transmembrane helix</keyword>
<dbReference type="EMBL" id="BONZ01000043">
    <property type="protein sequence ID" value="GIH16506.1"/>
    <property type="molecule type" value="Genomic_DNA"/>
</dbReference>